<sequence>MRGNSSGFRPNHGSSPARGRGPQLSGAAQIQIPQRGRTAIGVDRAEAAAARAYAELVAAGEGVSAWRVSHAAALSLQLHSWGALGYGYHDVLPCATSNSSKGSQVNAFIHCFVSVRRMTSVHDLNVEICKSEGVEKFEDLGLGSLLRHPLVQSYFSISRDATEICQITTENLVSHLSTFIYRYRYNETVPVEEFLDSLVKRYAVAGREHLGVRVQSFGLYIKFIKGARRAESAALKSLRESGLWKEQMESSSDAPLVHVDSFSAPSDDFSDSLQGLFSLDNIMDIRSSKTRNVVVDQKKKKKLEKQGHVDPQKVQKLALTNEELMRFVASWKEVCQKHSPAEVAGLMFHVYGVSEKRKRKMQRLFLSYPGVGLLNVAIQCIKDGLLDSLVEGTSVRESISNTVAEDACVHGTTSTSINMVDNQPASGQNTSSNECEGADKFGRSADVDDVLRQIATYFGLNYCVSDQKEVPLEKKFVFHDCERWLIQKFSVKEFKDLGFGNFSEFLEKHISMLSKGLHALLTNGTCRNPLEVSMLEQQLLVMLDQAARNMRDKCVLNKQCLAMLLKNQFPTISFQIMADESEEAFCDATKSHRNCGTLSSLLFSGTLSGRCYSANLLSNIERVSESSAKSSDVTLNPCHCIGSLGPVSTKDAKEILLKAPLLSDLQSWSHWDHLFAPSLGPLVEWLINEGYIDGLLCILTRDGRLIRINNSASFDELLEAFIQGSAAKVVLQLLSLFGSYGGLHQVPQSLLKCYVERAITIKLKNFSYPSEAKLTKEIEGNRKVGELFEDFSMESNSYSLVSRCIIDCLWLLPSEFRSFMAEIMVSIFRAFAKDAASIVLNECKQIDERIMLHDIGLTLHIDEWINDYRDFNLGAAADLFTSSRTTDGVSDLKKELHDTSNVSGNLSHTGSKMLLNYENNLKSLDQHEKTLKQDTKMIVCTEKLGGEIVDDLHSNISDDKRIKDARILIETIRREEFGIDPDAPIAASSFLKKQHARLGRAIHCLSRELYSHDSHFLLELVQNADDNAYPDNVVPTLIFILQPTGIIVLNNETGFSGHNIRALCDVGSSTKKGSSAGYIGQKGIGFKSVFRVTDAPEIHSNGFHVKFDVSDGEIGFVLPTNILPCDIQYINSKLLCDPDQPGISSSGTCIVLPFKSKLKQGMGMTSIISMFSELHPSLLLFLHRLQCIKFKNMLDDKLVVMKKETSSDGIVAISHGKEKMSWLVVSKDLQASIIRPEIKITKVAIAFTLQTSSDGNYEPHLDQQPAFAFLPLRKYGLKFIVQGDFSLPSSREEIDQDSAWNQWLLSELPDLFISALKSFCELSCFKENPGKAISSFMSFVPPLGEVHGFFSHLPHMILTKLRMADCVLLEGANSQWVPPCKVLRGWDEQVRTLIPETLLQKYVGLGYLHKDIILSDSLAKALAVQDNGPKLLIHVLSSICEEKDGIETLGLDWLSSWLNAFNKALCINSSTPVFYGSTETELDLLNDLRKVPFIPLSDGSYVSVSDGPIWLPCDDITLRSGDQNLLGHFPNLYVNLRTVTPSIFSTLPNGCDEEEARIHNIVSALRKIGVHQLSAHDIIRTHILPLTPCETNTETSKRLLIEYISFVFNHFQSACGDCIMEKAGIISSLRRKRIILTNHGFKCPSEEPVHFSKEFGNPISVQKLIGDSTIVWNEIDVVYLKHTNTKLLSNGLAKWREFFKDIGVTDFVQVVEVQKNSADVFPTEFGSTMSHFSELFVKDWVSPELDSLVSELSSNRQLGRCKYLLKVLDDMWDDYFSSKANGHTLYQHQDGPKTFTSTFMKSICNVRWVASSMDNELHYPGNLFYDCEPVSSILGPVAPYAVPRINNKKLLEQIGFKVQVTFGDVMKVLQHWKESTSFKASISQMSKLYAFVRDELSSSREKTAELRSGLYVFMPSAYTSNYADIVPGNFTSPSEVFWHDPTGCLDLIREINLECGTDYESKSSKHLTVSSLYPDLRDFFVNDCGVPEAPSTDIYFLVLVQLSQITSPSRAAHKVFRILSKWADDFYSGPTKLEKLPHLKESLLKQENTVLPTMQDKWVSLHPHFGPVCWTDSKELMEQFKDVPDVYLLQFGELSDAEKATLSGVVAALLRDIGVPNLSEVVSREAIFYGLMDNSEQVDMVDWALPYAQRYIYKKHPEIYLDLKRFENEKIGQLQVIVVEKLFYKHTLKGNNSSSNKRSECSCLLQGNTLYATDGVDTHSLFLELSRLFFHGIPELHITNFLHTIAYMVKLGSTKEQLEEYVMTNQHLPELPAGETVWSLSRGSALDENEVCAPAFNLPKTFLQKSLNITKNQARASNWPPTSWGPTNSAPEHYATVADLVKEQTGSAAVTCSHDLPESTDDGQESNASCLVEKGIVSIPKSVLEQSASDLEADLEQDRLCMGPQDLHQSYSTGRAGEITAYKYFTKKLGSEAVKWVNEESETGLPYDLIVEKENKKEYVEVKATTSSSKDWFSISTMEWNFAIEKGDLYSIAWVFLSEATNSNILILKNPVKLCQQRVLQLALLMPQGSEKSVNSPAQ</sequence>
<evidence type="ECO:0000313" key="4">
    <source>
        <dbReference type="EMBL" id="CAD1839246.1"/>
    </source>
</evidence>
<dbReference type="NCBIfam" id="NF047352">
    <property type="entry name" value="P_loop_sacsin"/>
    <property type="match status" value="1"/>
</dbReference>
<feature type="region of interest" description="Disordered" evidence="1">
    <location>
        <begin position="1"/>
        <end position="30"/>
    </location>
</feature>
<dbReference type="InterPro" id="IPR024975">
    <property type="entry name" value="NOV_C"/>
</dbReference>
<proteinExistence type="predicted"/>
<protein>
    <submittedName>
        <fullName evidence="4">Uncharacterized protein</fullName>
    </submittedName>
</protein>
<gene>
    <name evidence="4" type="ORF">CB5_LOCUS22457</name>
</gene>
<dbReference type="InterPro" id="IPR036890">
    <property type="entry name" value="HATPase_C_sf"/>
</dbReference>
<dbReference type="GO" id="GO:0010305">
    <property type="term" value="P:leaf vascular tissue pattern formation"/>
    <property type="evidence" value="ECO:0007669"/>
    <property type="project" value="TreeGrafter"/>
</dbReference>
<dbReference type="SUPFAM" id="SSF55874">
    <property type="entry name" value="ATPase domain of HSP90 chaperone/DNA topoisomerase II/histidine kinase"/>
    <property type="match status" value="1"/>
</dbReference>
<dbReference type="GO" id="GO:0009793">
    <property type="term" value="P:embryo development ending in seed dormancy"/>
    <property type="evidence" value="ECO:0007669"/>
    <property type="project" value="TreeGrafter"/>
</dbReference>
<dbReference type="Pfam" id="PF13020">
    <property type="entry name" value="NOV_C"/>
    <property type="match status" value="1"/>
</dbReference>
<dbReference type="GO" id="GO:0005634">
    <property type="term" value="C:nucleus"/>
    <property type="evidence" value="ECO:0007669"/>
    <property type="project" value="TreeGrafter"/>
</dbReference>
<name>A0A6V7Q8S7_ANACO</name>
<accession>A0A6V7Q8S7</accession>
<dbReference type="Pfam" id="PF25794">
    <property type="entry name" value="SACS"/>
    <property type="match status" value="1"/>
</dbReference>
<evidence type="ECO:0000259" key="2">
    <source>
        <dbReference type="Pfam" id="PF13020"/>
    </source>
</evidence>
<dbReference type="EMBL" id="LR862133">
    <property type="protein sequence ID" value="CAD1839246.1"/>
    <property type="molecule type" value="Genomic_DNA"/>
</dbReference>
<dbReference type="InterPro" id="IPR058210">
    <property type="entry name" value="SACS/Nov_dom"/>
</dbReference>
<dbReference type="Gene3D" id="3.30.565.10">
    <property type="entry name" value="Histidine kinase-like ATPase, C-terminal domain"/>
    <property type="match status" value="1"/>
</dbReference>
<evidence type="ECO:0000256" key="1">
    <source>
        <dbReference type="SAM" id="MobiDB-lite"/>
    </source>
</evidence>
<evidence type="ECO:0000259" key="3">
    <source>
        <dbReference type="Pfam" id="PF25794"/>
    </source>
</evidence>
<feature type="compositionally biased region" description="Polar residues" evidence="1">
    <location>
        <begin position="1"/>
        <end position="14"/>
    </location>
</feature>
<reference evidence="4" key="1">
    <citation type="submission" date="2020-07" db="EMBL/GenBank/DDBJ databases">
        <authorList>
            <person name="Lin J."/>
        </authorList>
    </citation>
    <scope>NUCLEOTIDE SEQUENCE</scope>
</reference>
<dbReference type="InterPro" id="IPR052957">
    <property type="entry name" value="Auxin_embryo_med"/>
</dbReference>
<dbReference type="PANTHER" id="PTHR32387:SF0">
    <property type="entry name" value="PROTEIN NO VEIN"/>
    <property type="match status" value="1"/>
</dbReference>
<organism evidence="4">
    <name type="scientific">Ananas comosus var. bracteatus</name>
    <name type="common">red pineapple</name>
    <dbReference type="NCBI Taxonomy" id="296719"/>
    <lineage>
        <taxon>Eukaryota</taxon>
        <taxon>Viridiplantae</taxon>
        <taxon>Streptophyta</taxon>
        <taxon>Embryophyta</taxon>
        <taxon>Tracheophyta</taxon>
        <taxon>Spermatophyta</taxon>
        <taxon>Magnoliopsida</taxon>
        <taxon>Liliopsida</taxon>
        <taxon>Poales</taxon>
        <taxon>Bromeliaceae</taxon>
        <taxon>Bromelioideae</taxon>
        <taxon>Ananas</taxon>
    </lineage>
</organism>
<feature type="domain" description="Sacsin/Nov" evidence="3">
    <location>
        <begin position="1037"/>
        <end position="1108"/>
    </location>
</feature>
<dbReference type="GO" id="GO:0048364">
    <property type="term" value="P:root development"/>
    <property type="evidence" value="ECO:0007669"/>
    <property type="project" value="TreeGrafter"/>
</dbReference>
<feature type="domain" description="Protein NO VEIN C-terminal" evidence="2">
    <location>
        <begin position="2417"/>
        <end position="2498"/>
    </location>
</feature>
<dbReference type="PANTHER" id="PTHR32387">
    <property type="entry name" value="WU:FJ29H11"/>
    <property type="match status" value="1"/>
</dbReference>